<proteinExistence type="predicted"/>
<keyword evidence="2 6" id="KW-0812">Transmembrane</keyword>
<protein>
    <recommendedName>
        <fullName evidence="7">G-protein coupled receptors family 2 profile 2 domain-containing protein</fullName>
    </recommendedName>
</protein>
<dbReference type="InterPro" id="IPR000832">
    <property type="entry name" value="GPCR_2_secretin-like"/>
</dbReference>
<evidence type="ECO:0000256" key="2">
    <source>
        <dbReference type="ARBA" id="ARBA00022692"/>
    </source>
</evidence>
<dbReference type="AlphaFoldDB" id="A0A1Y2AKI5"/>
<feature type="domain" description="G-protein coupled receptors family 2 profile 2" evidence="7">
    <location>
        <begin position="1"/>
        <end position="131"/>
    </location>
</feature>
<name>A0A1Y2AKI5_9FUNG</name>
<keyword evidence="4 6" id="KW-0472">Membrane</keyword>
<dbReference type="Pfam" id="PF00002">
    <property type="entry name" value="7tm_2"/>
    <property type="match status" value="1"/>
</dbReference>
<evidence type="ECO:0000256" key="3">
    <source>
        <dbReference type="ARBA" id="ARBA00022989"/>
    </source>
</evidence>
<dbReference type="GO" id="GO:0007166">
    <property type="term" value="P:cell surface receptor signaling pathway"/>
    <property type="evidence" value="ECO:0007669"/>
    <property type="project" value="InterPro"/>
</dbReference>
<feature type="transmembrane region" description="Helical" evidence="6">
    <location>
        <begin position="55"/>
        <end position="73"/>
    </location>
</feature>
<dbReference type="GO" id="GO:0007189">
    <property type="term" value="P:adenylate cyclase-activating G protein-coupled receptor signaling pathway"/>
    <property type="evidence" value="ECO:0007669"/>
    <property type="project" value="TreeGrafter"/>
</dbReference>
<feature type="compositionally biased region" description="Polar residues" evidence="5">
    <location>
        <begin position="155"/>
        <end position="175"/>
    </location>
</feature>
<evidence type="ECO:0000313" key="8">
    <source>
        <dbReference type="EMBL" id="ORY22747.1"/>
    </source>
</evidence>
<dbReference type="PANTHER" id="PTHR23112">
    <property type="entry name" value="G PROTEIN-COUPLED RECEPTOR 157-RELATED"/>
    <property type="match status" value="1"/>
</dbReference>
<dbReference type="GO" id="GO:0004930">
    <property type="term" value="F:G protein-coupled receptor activity"/>
    <property type="evidence" value="ECO:0007669"/>
    <property type="project" value="InterPro"/>
</dbReference>
<dbReference type="GO" id="GO:0005886">
    <property type="term" value="C:plasma membrane"/>
    <property type="evidence" value="ECO:0007669"/>
    <property type="project" value="TreeGrafter"/>
</dbReference>
<dbReference type="PANTHER" id="PTHR23112:SF0">
    <property type="entry name" value="TRANSMEMBRANE PROTEIN 116"/>
    <property type="match status" value="1"/>
</dbReference>
<feature type="transmembrane region" description="Helical" evidence="6">
    <location>
        <begin position="278"/>
        <end position="300"/>
    </location>
</feature>
<evidence type="ECO:0000256" key="4">
    <source>
        <dbReference type="ARBA" id="ARBA00023136"/>
    </source>
</evidence>
<evidence type="ECO:0000256" key="6">
    <source>
        <dbReference type="SAM" id="Phobius"/>
    </source>
</evidence>
<dbReference type="EMBL" id="MCGO01000173">
    <property type="protein sequence ID" value="ORY22747.1"/>
    <property type="molecule type" value="Genomic_DNA"/>
</dbReference>
<dbReference type="Proteomes" id="UP000193642">
    <property type="component" value="Unassembled WGS sequence"/>
</dbReference>
<dbReference type="OrthoDB" id="2107561at2759"/>
<gene>
    <name evidence="8" type="ORF">BCR33DRAFT_149984</name>
</gene>
<accession>A0A1Y2AKI5</accession>
<comment type="subcellular location">
    <subcellularLocation>
        <location evidence="1">Membrane</location>
        <topology evidence="1">Multi-pass membrane protein</topology>
    </subcellularLocation>
</comment>
<dbReference type="InterPro" id="IPR017981">
    <property type="entry name" value="GPCR_2-like_7TM"/>
</dbReference>
<feature type="transmembrane region" description="Helical" evidence="6">
    <location>
        <begin position="244"/>
        <end position="266"/>
    </location>
</feature>
<feature type="transmembrane region" description="Helical" evidence="6">
    <location>
        <begin position="102"/>
        <end position="125"/>
    </location>
</feature>
<keyword evidence="3 6" id="KW-1133">Transmembrane helix</keyword>
<dbReference type="Gene3D" id="1.20.1070.10">
    <property type="entry name" value="Rhodopsin 7-helix transmembrane proteins"/>
    <property type="match status" value="1"/>
</dbReference>
<keyword evidence="9" id="KW-1185">Reference proteome</keyword>
<comment type="caution">
    <text evidence="8">The sequence shown here is derived from an EMBL/GenBank/DDBJ whole genome shotgun (WGS) entry which is preliminary data.</text>
</comment>
<evidence type="ECO:0000259" key="7">
    <source>
        <dbReference type="PROSITE" id="PS50261"/>
    </source>
</evidence>
<evidence type="ECO:0000313" key="9">
    <source>
        <dbReference type="Proteomes" id="UP000193642"/>
    </source>
</evidence>
<dbReference type="PROSITE" id="PS50261">
    <property type="entry name" value="G_PROTEIN_RECEP_F2_4"/>
    <property type="match status" value="1"/>
</dbReference>
<sequence length="318" mass="35026">MVGNSIAPNSTLCSVFGTLHQYSINASSCWSFMIALHCYVIVIHNPKLASSLWRYYIIYGFGMPALLTIALYISQAILNRGTVTGDADYQCWIASQYPELRVILYFPLLWLHFLGILFFYLRILVMIQTRTRELASSQDKTNIDEGLLAVKSDGADTSRSTIPASQSFSGPATNPNPVTHQIISGDFSPEASIAHQLPRYSSPIKHKHNPNVNEPAVPSRLTVTESAPAAKMISSRNKLITKTFIVSVGCLISWIPATAVRVLLIIPGSKVPFWLSYLMALGFSLSGLFNSTAFLVGILWEKWPKTRPKANGGVDSLS</sequence>
<feature type="region of interest" description="Disordered" evidence="5">
    <location>
        <begin position="154"/>
        <end position="175"/>
    </location>
</feature>
<organism evidence="8 9">
    <name type="scientific">Rhizoclosmatium globosum</name>
    <dbReference type="NCBI Taxonomy" id="329046"/>
    <lineage>
        <taxon>Eukaryota</taxon>
        <taxon>Fungi</taxon>
        <taxon>Fungi incertae sedis</taxon>
        <taxon>Chytridiomycota</taxon>
        <taxon>Chytridiomycota incertae sedis</taxon>
        <taxon>Chytridiomycetes</taxon>
        <taxon>Chytridiales</taxon>
        <taxon>Chytriomycetaceae</taxon>
        <taxon>Rhizoclosmatium</taxon>
    </lineage>
</organism>
<dbReference type="SUPFAM" id="SSF81321">
    <property type="entry name" value="Family A G protein-coupled receptor-like"/>
    <property type="match status" value="1"/>
</dbReference>
<evidence type="ECO:0000256" key="5">
    <source>
        <dbReference type="SAM" id="MobiDB-lite"/>
    </source>
</evidence>
<feature type="transmembrane region" description="Helical" evidence="6">
    <location>
        <begin position="22"/>
        <end position="43"/>
    </location>
</feature>
<reference evidence="8 9" key="1">
    <citation type="submission" date="2016-07" db="EMBL/GenBank/DDBJ databases">
        <title>Pervasive Adenine N6-methylation of Active Genes in Fungi.</title>
        <authorList>
            <consortium name="DOE Joint Genome Institute"/>
            <person name="Mondo S.J."/>
            <person name="Dannebaum R.O."/>
            <person name="Kuo R.C."/>
            <person name="Labutti K."/>
            <person name="Haridas S."/>
            <person name="Kuo A."/>
            <person name="Salamov A."/>
            <person name="Ahrendt S.R."/>
            <person name="Lipzen A."/>
            <person name="Sullivan W."/>
            <person name="Andreopoulos W.B."/>
            <person name="Clum A."/>
            <person name="Lindquist E."/>
            <person name="Daum C."/>
            <person name="Ramamoorthy G.K."/>
            <person name="Gryganskyi A."/>
            <person name="Culley D."/>
            <person name="Magnuson J.K."/>
            <person name="James T.Y."/>
            <person name="O'Malley M.A."/>
            <person name="Stajich J.E."/>
            <person name="Spatafora J.W."/>
            <person name="Visel A."/>
            <person name="Grigoriev I.V."/>
        </authorList>
    </citation>
    <scope>NUCLEOTIDE SEQUENCE [LARGE SCALE GENOMIC DNA]</scope>
    <source>
        <strain evidence="8 9">JEL800</strain>
    </source>
</reference>
<evidence type="ECO:0000256" key="1">
    <source>
        <dbReference type="ARBA" id="ARBA00004141"/>
    </source>
</evidence>